<dbReference type="PANTHER" id="PTHR33375:SF1">
    <property type="entry name" value="CHROMOSOME-PARTITIONING PROTEIN PARB-RELATED"/>
    <property type="match status" value="1"/>
</dbReference>
<dbReference type="Gene3D" id="3.90.1530.10">
    <property type="entry name" value="Conserved hypothetical protein from pyrococcus furiosus pfu- 392566-001, ParB domain"/>
    <property type="match status" value="1"/>
</dbReference>
<dbReference type="RefSeq" id="WP_148601738.1">
    <property type="nucleotide sequence ID" value="NZ_VSLD01000009.1"/>
</dbReference>
<evidence type="ECO:0000256" key="1">
    <source>
        <dbReference type="SAM" id="MobiDB-lite"/>
    </source>
</evidence>
<feature type="compositionally biased region" description="Acidic residues" evidence="1">
    <location>
        <begin position="453"/>
        <end position="480"/>
    </location>
</feature>
<reference evidence="3 4" key="1">
    <citation type="submission" date="2019-08" db="EMBL/GenBank/DDBJ databases">
        <title>Genone of Arthrobacter echini P9.</title>
        <authorList>
            <person name="Bowman J.P."/>
        </authorList>
    </citation>
    <scope>NUCLEOTIDE SEQUENCE [LARGE SCALE GENOMIC DNA]</scope>
    <source>
        <strain evidence="3 4">P9</strain>
    </source>
</reference>
<dbReference type="AlphaFoldDB" id="A0A5D0XJV9"/>
<dbReference type="InterPro" id="IPR050336">
    <property type="entry name" value="Chromosome_partition/occlusion"/>
</dbReference>
<dbReference type="SUPFAM" id="SSF109709">
    <property type="entry name" value="KorB DNA-binding domain-like"/>
    <property type="match status" value="1"/>
</dbReference>
<keyword evidence="4" id="KW-1185">Reference proteome</keyword>
<feature type="region of interest" description="Disordered" evidence="1">
    <location>
        <begin position="605"/>
        <end position="642"/>
    </location>
</feature>
<dbReference type="EMBL" id="VSLD01000009">
    <property type="protein sequence ID" value="TYC96854.1"/>
    <property type="molecule type" value="Genomic_DNA"/>
</dbReference>
<feature type="compositionally biased region" description="Pro residues" evidence="1">
    <location>
        <begin position="437"/>
        <end position="449"/>
    </location>
</feature>
<feature type="domain" description="ParB-like N-terminal" evidence="2">
    <location>
        <begin position="5"/>
        <end position="93"/>
    </location>
</feature>
<dbReference type="OrthoDB" id="3846919at2"/>
<gene>
    <name evidence="3" type="ORF">FQ377_13530</name>
</gene>
<dbReference type="GO" id="GO:0005694">
    <property type="term" value="C:chromosome"/>
    <property type="evidence" value="ECO:0007669"/>
    <property type="project" value="TreeGrafter"/>
</dbReference>
<comment type="caution">
    <text evidence="3">The sequence shown here is derived from an EMBL/GenBank/DDBJ whole genome shotgun (WGS) entry which is preliminary data.</text>
</comment>
<feature type="region of interest" description="Disordered" evidence="1">
    <location>
        <begin position="434"/>
        <end position="480"/>
    </location>
</feature>
<dbReference type="SUPFAM" id="SSF110849">
    <property type="entry name" value="ParB/Sulfiredoxin"/>
    <property type="match status" value="1"/>
</dbReference>
<organism evidence="3 4">
    <name type="scientific">Arthrobacter echini</name>
    <dbReference type="NCBI Taxonomy" id="1529066"/>
    <lineage>
        <taxon>Bacteria</taxon>
        <taxon>Bacillati</taxon>
        <taxon>Actinomycetota</taxon>
        <taxon>Actinomycetes</taxon>
        <taxon>Micrococcales</taxon>
        <taxon>Micrococcaceae</taxon>
        <taxon>Arthrobacter</taxon>
    </lineage>
</organism>
<dbReference type="InterPro" id="IPR042075">
    <property type="entry name" value="KorB_DNA-db"/>
</dbReference>
<sequence length="642" mass="69527">MSVLEQINPAQLTIDTNVRAEAQLDKAFLSSIKEHGVIQPVVAHRTEDGTLHVLYGQRRTLAAVENNLDTMPVYVVDSLTEADRLAKQIVENDQRRELTDHDRAEAFHQLSLLGVSATQIARKTGAKKTTVDAALKVRADDTATAFLAAGMTLDMAAVIEEFAGDTEAIVKLETTAKENPQSFDHTAQRIRDDRAREAAVAAAKAEAEAAGLTLIEDDSIAYYDYKGPMAKIGDLRTADGGALTVEDADAAYVRWTYSGVATTYINTDWKAAGFTKPDAPRAGKMSEEEKAERRTVIENNKAWDAAEVVRINFVKGLLKGKTAPKNALRFVAHAMGVHAYTVADGLSKHSDFAAELLTGKEPKATGFGTSSELAKITSRPNARHETNALAMVLAGYEKRMSRQSWRGSDPTAKHYLTQLATWGYELSDVERLITHPAPAPTPKPAPAPAPETQDAEPVETQDEAQDDEPEAQAEPGETFEEVHADEEELIAEEYAAELLPAPVVQGATTLHHQPRPGQSGQGSVSRSTRRWWAGRFAAATGTSSCGRRRRTAVLALNLDPAPVPRTRYARHGRATHRHDPTYLAADNAAGLRAVILHATPKFDPAAKPKIHATGTDRMTSELPASRNSTASVPARTNSATHA</sequence>
<dbReference type="Pfam" id="PF02195">
    <property type="entry name" value="ParB_N"/>
    <property type="match status" value="1"/>
</dbReference>
<protein>
    <submittedName>
        <fullName evidence="3">Chromosome partitioning protein ParB</fullName>
    </submittedName>
</protein>
<dbReference type="InterPro" id="IPR036086">
    <property type="entry name" value="ParB/Sulfiredoxin_sf"/>
</dbReference>
<evidence type="ECO:0000313" key="4">
    <source>
        <dbReference type="Proteomes" id="UP000323410"/>
    </source>
</evidence>
<accession>A0A5D0XJV9</accession>
<proteinExistence type="predicted"/>
<evidence type="ECO:0000313" key="3">
    <source>
        <dbReference type="EMBL" id="TYC96854.1"/>
    </source>
</evidence>
<evidence type="ECO:0000259" key="2">
    <source>
        <dbReference type="SMART" id="SM00470"/>
    </source>
</evidence>
<dbReference type="Proteomes" id="UP000323410">
    <property type="component" value="Unassembled WGS sequence"/>
</dbReference>
<dbReference type="InterPro" id="IPR003115">
    <property type="entry name" value="ParB_N"/>
</dbReference>
<dbReference type="SMART" id="SM00470">
    <property type="entry name" value="ParB"/>
    <property type="match status" value="1"/>
</dbReference>
<dbReference type="PANTHER" id="PTHR33375">
    <property type="entry name" value="CHROMOSOME-PARTITIONING PROTEIN PARB-RELATED"/>
    <property type="match status" value="1"/>
</dbReference>
<feature type="compositionally biased region" description="Polar residues" evidence="1">
    <location>
        <begin position="625"/>
        <end position="642"/>
    </location>
</feature>
<name>A0A5D0XJV9_9MICC</name>
<dbReference type="Gene3D" id="1.10.10.730">
    <property type="entry name" value="KorB DNA-binding domain"/>
    <property type="match status" value="1"/>
</dbReference>
<dbReference type="GO" id="GO:0007059">
    <property type="term" value="P:chromosome segregation"/>
    <property type="evidence" value="ECO:0007669"/>
    <property type="project" value="TreeGrafter"/>
</dbReference>